<dbReference type="SUPFAM" id="SSF46689">
    <property type="entry name" value="Homeodomain-like"/>
    <property type="match status" value="1"/>
</dbReference>
<accession>A0A4R9K3M7</accession>
<dbReference type="InterPro" id="IPR046532">
    <property type="entry name" value="DUF6597"/>
</dbReference>
<keyword evidence="1" id="KW-0805">Transcription regulation</keyword>
<name>A0A4R9K3M7_9LEPT</name>
<dbReference type="InterPro" id="IPR018060">
    <property type="entry name" value="HTH_AraC"/>
</dbReference>
<dbReference type="PANTHER" id="PTHR46796:SF13">
    <property type="entry name" value="HTH-TYPE TRANSCRIPTIONAL ACTIVATOR RHAS"/>
    <property type="match status" value="1"/>
</dbReference>
<dbReference type="EMBL" id="RQGF01000030">
    <property type="protein sequence ID" value="TGL59494.1"/>
    <property type="molecule type" value="Genomic_DNA"/>
</dbReference>
<dbReference type="PANTHER" id="PTHR46796">
    <property type="entry name" value="HTH-TYPE TRANSCRIPTIONAL ACTIVATOR RHAS-RELATED"/>
    <property type="match status" value="1"/>
</dbReference>
<evidence type="ECO:0000256" key="2">
    <source>
        <dbReference type="ARBA" id="ARBA00023125"/>
    </source>
</evidence>
<evidence type="ECO:0000313" key="6">
    <source>
        <dbReference type="Proteomes" id="UP000297762"/>
    </source>
</evidence>
<dbReference type="GO" id="GO:0043565">
    <property type="term" value="F:sequence-specific DNA binding"/>
    <property type="evidence" value="ECO:0007669"/>
    <property type="project" value="InterPro"/>
</dbReference>
<dbReference type="Pfam" id="PF12833">
    <property type="entry name" value="HTH_18"/>
    <property type="match status" value="1"/>
</dbReference>
<feature type="domain" description="HTH araC/xylS-type" evidence="4">
    <location>
        <begin position="154"/>
        <end position="253"/>
    </location>
</feature>
<evidence type="ECO:0000313" key="5">
    <source>
        <dbReference type="EMBL" id="TGL59494.1"/>
    </source>
</evidence>
<protein>
    <submittedName>
        <fullName evidence="5">AraC family transcriptional regulator</fullName>
    </submittedName>
</protein>
<evidence type="ECO:0000256" key="1">
    <source>
        <dbReference type="ARBA" id="ARBA00023015"/>
    </source>
</evidence>
<reference evidence="5" key="1">
    <citation type="journal article" date="2019" name="PLoS Negl. Trop. Dis.">
        <title>Revisiting the worldwide diversity of Leptospira species in the environment.</title>
        <authorList>
            <person name="Vincent A.T."/>
            <person name="Schiettekatte O."/>
            <person name="Bourhy P."/>
            <person name="Veyrier F.J."/>
            <person name="Picardeau M."/>
        </authorList>
    </citation>
    <scope>NUCLEOTIDE SEQUENCE [LARGE SCALE GENOMIC DNA]</scope>
    <source>
        <strain evidence="5">201702455</strain>
    </source>
</reference>
<comment type="caution">
    <text evidence="5">The sequence shown here is derived from an EMBL/GenBank/DDBJ whole genome shotgun (WGS) entry which is preliminary data.</text>
</comment>
<evidence type="ECO:0000256" key="3">
    <source>
        <dbReference type="ARBA" id="ARBA00023163"/>
    </source>
</evidence>
<keyword evidence="3" id="KW-0804">Transcription</keyword>
<sequence length="258" mass="29877">MKVEKFVPREILRPFIEHFLIIESEEGMQNRILPSSSLVLSFRIQGTITSQDEKSKTRLPYSAITGLRKIFRVLEYSPKTSTVLAIFKEAGASNFIKEPLHRIFGSTISLDDLISPRIIREIEEKLSDMKTNSQRIALIENFLISEWKDSQPDLLILDSIQKIHKSKGSIKIQDLIKGVPYSMDSFEKKFRSQIGTTPKQFSNMIRMKNLIDDHSEDKTLTESAYSAGYFDQAHFIKDFKTFTGETPKQFFKRILPFW</sequence>
<dbReference type="Pfam" id="PF20240">
    <property type="entry name" value="DUF6597"/>
    <property type="match status" value="1"/>
</dbReference>
<dbReference type="GO" id="GO:0003700">
    <property type="term" value="F:DNA-binding transcription factor activity"/>
    <property type="evidence" value="ECO:0007669"/>
    <property type="project" value="InterPro"/>
</dbReference>
<dbReference type="InterPro" id="IPR009057">
    <property type="entry name" value="Homeodomain-like_sf"/>
</dbReference>
<gene>
    <name evidence="5" type="ORF">EHQ64_15480</name>
</gene>
<dbReference type="PROSITE" id="PS01124">
    <property type="entry name" value="HTH_ARAC_FAMILY_2"/>
    <property type="match status" value="1"/>
</dbReference>
<evidence type="ECO:0000259" key="4">
    <source>
        <dbReference type="PROSITE" id="PS01124"/>
    </source>
</evidence>
<keyword evidence="2" id="KW-0238">DNA-binding</keyword>
<dbReference type="SMART" id="SM00342">
    <property type="entry name" value="HTH_ARAC"/>
    <property type="match status" value="1"/>
</dbReference>
<dbReference type="AlphaFoldDB" id="A0A4R9K3M7"/>
<dbReference type="InterPro" id="IPR050204">
    <property type="entry name" value="AraC_XylS_family_regulators"/>
</dbReference>
<dbReference type="Gene3D" id="1.10.10.60">
    <property type="entry name" value="Homeodomain-like"/>
    <property type="match status" value="1"/>
</dbReference>
<proteinExistence type="predicted"/>
<keyword evidence="6" id="KW-1185">Reference proteome</keyword>
<dbReference type="RefSeq" id="WP_135650709.1">
    <property type="nucleotide sequence ID" value="NZ_RQGF01000030.1"/>
</dbReference>
<organism evidence="5 6">
    <name type="scientific">Leptospira sarikeiensis</name>
    <dbReference type="NCBI Taxonomy" id="2484943"/>
    <lineage>
        <taxon>Bacteria</taxon>
        <taxon>Pseudomonadati</taxon>
        <taxon>Spirochaetota</taxon>
        <taxon>Spirochaetia</taxon>
        <taxon>Leptospirales</taxon>
        <taxon>Leptospiraceae</taxon>
        <taxon>Leptospira</taxon>
    </lineage>
</organism>
<dbReference type="Proteomes" id="UP000297762">
    <property type="component" value="Unassembled WGS sequence"/>
</dbReference>
<dbReference type="OrthoDB" id="323290at2"/>